<dbReference type="Pfam" id="PF07690">
    <property type="entry name" value="MFS_1"/>
    <property type="match status" value="1"/>
</dbReference>
<feature type="transmembrane region" description="Helical" evidence="6">
    <location>
        <begin position="24"/>
        <end position="47"/>
    </location>
</feature>
<gene>
    <name evidence="8" type="ORF">CF386_09835</name>
</gene>
<comment type="subcellular location">
    <subcellularLocation>
        <location evidence="1">Membrane</location>
        <topology evidence="1">Multi-pass membrane protein</topology>
    </subcellularLocation>
</comment>
<dbReference type="Gene3D" id="1.20.1250.20">
    <property type="entry name" value="MFS general substrate transporter like domains"/>
    <property type="match status" value="1"/>
</dbReference>
<feature type="transmembrane region" description="Helical" evidence="6">
    <location>
        <begin position="71"/>
        <end position="91"/>
    </location>
</feature>
<feature type="transmembrane region" description="Helical" evidence="6">
    <location>
        <begin position="342"/>
        <end position="364"/>
    </location>
</feature>
<dbReference type="EMBL" id="CP022356">
    <property type="protein sequence ID" value="ASK79353.1"/>
    <property type="molecule type" value="Genomic_DNA"/>
</dbReference>
<dbReference type="PANTHER" id="PTHR23504">
    <property type="entry name" value="MAJOR FACILITATOR SUPERFAMILY DOMAIN-CONTAINING PROTEIN 10"/>
    <property type="match status" value="1"/>
</dbReference>
<proteinExistence type="predicted"/>
<dbReference type="RefSeq" id="WP_089074261.1">
    <property type="nucleotide sequence ID" value="NZ_CBCSAM010000004.1"/>
</dbReference>
<feature type="transmembrane region" description="Helical" evidence="6">
    <location>
        <begin position="164"/>
        <end position="186"/>
    </location>
</feature>
<keyword evidence="2" id="KW-0813">Transport</keyword>
<name>A0A220VHD3_9GAMM</name>
<evidence type="ECO:0000256" key="5">
    <source>
        <dbReference type="ARBA" id="ARBA00023136"/>
    </source>
</evidence>
<dbReference type="InterPro" id="IPR011701">
    <property type="entry name" value="MFS"/>
</dbReference>
<dbReference type="GO" id="GO:0022857">
    <property type="term" value="F:transmembrane transporter activity"/>
    <property type="evidence" value="ECO:0007669"/>
    <property type="project" value="InterPro"/>
</dbReference>
<dbReference type="InterPro" id="IPR020846">
    <property type="entry name" value="MFS_dom"/>
</dbReference>
<evidence type="ECO:0000259" key="7">
    <source>
        <dbReference type="PROSITE" id="PS50850"/>
    </source>
</evidence>
<dbReference type="InterPro" id="IPR036259">
    <property type="entry name" value="MFS_trans_sf"/>
</dbReference>
<evidence type="ECO:0000313" key="9">
    <source>
        <dbReference type="Proteomes" id="UP000242175"/>
    </source>
</evidence>
<organism evidence="8 9">
    <name type="scientific">Paraphotobacterium marinum</name>
    <dbReference type="NCBI Taxonomy" id="1755811"/>
    <lineage>
        <taxon>Bacteria</taxon>
        <taxon>Pseudomonadati</taxon>
        <taxon>Pseudomonadota</taxon>
        <taxon>Gammaproteobacteria</taxon>
        <taxon>Vibrionales</taxon>
        <taxon>Vibrionaceae</taxon>
        <taxon>Paraphotobacterium</taxon>
    </lineage>
</organism>
<dbReference type="PANTHER" id="PTHR23504:SF15">
    <property type="entry name" value="MAJOR FACILITATOR SUPERFAMILY (MFS) PROFILE DOMAIN-CONTAINING PROTEIN"/>
    <property type="match status" value="1"/>
</dbReference>
<dbReference type="SUPFAM" id="SSF103473">
    <property type="entry name" value="MFS general substrate transporter"/>
    <property type="match status" value="1"/>
</dbReference>
<feature type="transmembrane region" description="Helical" evidence="6">
    <location>
        <begin position="198"/>
        <end position="220"/>
    </location>
</feature>
<keyword evidence="9" id="KW-1185">Reference proteome</keyword>
<dbReference type="OrthoDB" id="9812221at2"/>
<dbReference type="GO" id="GO:0016020">
    <property type="term" value="C:membrane"/>
    <property type="evidence" value="ECO:0007669"/>
    <property type="project" value="UniProtKB-SubCell"/>
</dbReference>
<dbReference type="PROSITE" id="PS50850">
    <property type="entry name" value="MFS"/>
    <property type="match status" value="1"/>
</dbReference>
<dbReference type="PROSITE" id="PS00216">
    <property type="entry name" value="SUGAR_TRANSPORT_1"/>
    <property type="match status" value="1"/>
</dbReference>
<dbReference type="InterPro" id="IPR005829">
    <property type="entry name" value="Sugar_transporter_CS"/>
</dbReference>
<feature type="transmembrane region" description="Helical" evidence="6">
    <location>
        <begin position="282"/>
        <end position="301"/>
    </location>
</feature>
<dbReference type="KEGG" id="pmai:CF386_09835"/>
<keyword evidence="5 6" id="KW-0472">Membrane</keyword>
<protein>
    <recommendedName>
        <fullName evidence="7">Major facilitator superfamily (MFS) profile domain-containing protein</fullName>
    </recommendedName>
</protein>
<keyword evidence="3 6" id="KW-0812">Transmembrane</keyword>
<evidence type="ECO:0000256" key="3">
    <source>
        <dbReference type="ARBA" id="ARBA00022692"/>
    </source>
</evidence>
<evidence type="ECO:0000256" key="4">
    <source>
        <dbReference type="ARBA" id="ARBA00022989"/>
    </source>
</evidence>
<feature type="transmembrane region" description="Helical" evidence="6">
    <location>
        <begin position="103"/>
        <end position="123"/>
    </location>
</feature>
<feature type="transmembrane region" description="Helical" evidence="6">
    <location>
        <begin position="376"/>
        <end position="395"/>
    </location>
</feature>
<feature type="transmembrane region" description="Helical" evidence="6">
    <location>
        <begin position="401"/>
        <end position="421"/>
    </location>
</feature>
<feature type="transmembrane region" description="Helical" evidence="6">
    <location>
        <begin position="252"/>
        <end position="270"/>
    </location>
</feature>
<evidence type="ECO:0000256" key="1">
    <source>
        <dbReference type="ARBA" id="ARBA00004141"/>
    </source>
</evidence>
<accession>A0A220VHD3</accession>
<evidence type="ECO:0000256" key="2">
    <source>
        <dbReference type="ARBA" id="ARBA00022448"/>
    </source>
</evidence>
<evidence type="ECO:0000256" key="6">
    <source>
        <dbReference type="SAM" id="Phobius"/>
    </source>
</evidence>
<evidence type="ECO:0000313" key="8">
    <source>
        <dbReference type="EMBL" id="ASK79353.1"/>
    </source>
</evidence>
<dbReference type="Proteomes" id="UP000242175">
    <property type="component" value="Chromosome small"/>
</dbReference>
<keyword evidence="4 6" id="KW-1133">Transmembrane helix</keyword>
<reference evidence="8 9" key="1">
    <citation type="journal article" date="2016" name="Int. J. Syst. Evol. Microbiol.">
        <title>Paraphotobacterium marinum gen. nov., sp. nov., a member of the family Vibrionaceae, isolated from surface seawater.</title>
        <authorList>
            <person name="Huang Z."/>
            <person name="Dong C."/>
            <person name="Shao Z."/>
        </authorList>
    </citation>
    <scope>NUCLEOTIDE SEQUENCE [LARGE SCALE GENOMIC DNA]</scope>
    <source>
        <strain evidence="8 9">NSCS20N07D</strain>
    </source>
</reference>
<sequence>MKSLIKSNNPVHMSSVKEKKSPKFILSILLITLVIDVMGVGLVLPLMPDLVLNKSSHIFFEASVNQDTRTIYYALIMGFWPLGIFIGSTLLGRLSDIWGRKKLIYFSIMGVALSYFLSVYAIYLGNINLFIFSRLTLGFMGGVNGLVRAAIADIAHSKELKAKYIGYATLAMLIGFIIGPSLTTLIGQLFGSDVFMKVVVPFLIAGIVSMLSFITIFLFYQDTFQVLKKQTQKLNIFDILFSFRVLFIDKRIYLLVIAFLLAQLGSGLVIESLPLILSEKFHVSQTVIGMTFTVNAIGLILSQLKILPLLKNISLKQITSISSLVITILFVFLSIFASVPSIFVIIFVFAIFSLLLIVNLIVWLSNRVNDDEQGMIMGGTSSLFGLSMAIDSVLLTPLTNIHILGPIYLIAICYFVTYLIIIKLKK</sequence>
<feature type="transmembrane region" description="Helical" evidence="6">
    <location>
        <begin position="129"/>
        <end position="152"/>
    </location>
</feature>
<feature type="domain" description="Major facilitator superfamily (MFS) profile" evidence="7">
    <location>
        <begin position="25"/>
        <end position="426"/>
    </location>
</feature>
<feature type="transmembrane region" description="Helical" evidence="6">
    <location>
        <begin position="313"/>
        <end position="336"/>
    </location>
</feature>
<dbReference type="AlphaFoldDB" id="A0A220VHD3"/>